<dbReference type="Proteomes" id="UP000009131">
    <property type="component" value="Unassembled WGS sequence"/>
</dbReference>
<dbReference type="InterPro" id="IPR027842">
    <property type="entry name" value="HAM1-like_C"/>
</dbReference>
<proteinExistence type="predicted"/>
<name>G7DX87_MIXOS</name>
<evidence type="ECO:0000259" key="2">
    <source>
        <dbReference type="Pfam" id="PF14613"/>
    </source>
</evidence>
<reference evidence="4 5" key="1">
    <citation type="journal article" date="2011" name="J. Gen. Appl. Microbiol.">
        <title>Draft genome sequencing of the enigmatic basidiomycete Mixia osmundae.</title>
        <authorList>
            <person name="Nishida H."/>
            <person name="Nagatsuka Y."/>
            <person name="Sugiyama J."/>
        </authorList>
    </citation>
    <scope>NUCLEOTIDE SEQUENCE [LARGE SCALE GENOMIC DNA]</scope>
    <source>
        <strain evidence="5">CBS 9802 / IAM 14324 / JCM 22182 / KY 12970</strain>
    </source>
</reference>
<feature type="region of interest" description="Disordered" evidence="1">
    <location>
        <begin position="753"/>
        <end position="799"/>
    </location>
</feature>
<dbReference type="HOGENOM" id="CLU_018362_0_0_1"/>
<evidence type="ECO:0000259" key="3">
    <source>
        <dbReference type="Pfam" id="PF19343"/>
    </source>
</evidence>
<accession>G7DX87</accession>
<evidence type="ECO:0000313" key="4">
    <source>
        <dbReference type="EMBL" id="GAA95197.1"/>
    </source>
</evidence>
<dbReference type="STRING" id="764103.G7DX87"/>
<dbReference type="eggNOG" id="ENOG502R4P7">
    <property type="taxonomic scope" value="Eukaryota"/>
</dbReference>
<evidence type="ECO:0000313" key="5">
    <source>
        <dbReference type="Proteomes" id="UP000009131"/>
    </source>
</evidence>
<feature type="domain" description="HAM1-like N-terminal" evidence="3">
    <location>
        <begin position="203"/>
        <end position="589"/>
    </location>
</feature>
<dbReference type="Pfam" id="PF14613">
    <property type="entry name" value="HAM1_C"/>
    <property type="match status" value="1"/>
</dbReference>
<feature type="domain" description="HAM1-like C-terminal" evidence="2">
    <location>
        <begin position="612"/>
        <end position="677"/>
    </location>
</feature>
<sequence>MSATERTPLLSDVFGPSSSVDDLPGKQTRLNLAAAYGALRAGKLPSQQQLNAAIDLALTSDILAQWPKTGLTQSKEAPLSKQGRTTLKDINDLLEAVKHWSATCNGEDQLQRLLYHLPKTSVQLQVNTAGAEVPLSGQEVVDDSTDVLKAIRAVFDLLWSTLVSEGTDIVADVVLLLRDLLADAVGGVKEVAAAVEDEIRPTAKQTDDEKRQAEERDGVLHAEIEHAQSVTETGQQNIAHVTSRVQKTFNEEAREEARDLAVQRFQGIVNRIHDNGTLQSSIKTFVKIVQKYADKTVEIPDRIEEAAKSTELDDKNDHIKSTLVALREALEGLAGGNFSLDKAQQALDAVITSIRNDDTLKKLLDDMNDFLIACVSDREFATSGKARRKTEMLYDQAQDALQKDPVWKEHAQELQYQSELLFKELKEEPTRAQMLRAARTVLKDVADSGKLSLQTFRGQTTGLYKDVLNLILPRLLSLLTQLPVPRTEYVSESVELVLDDLIIEGLSLLPDTLWIRNETYIQIDRRPRLKEFLTQASTATHVHLHGVQLTARNISFFVRRKNAWFFKTEQGLLEITLGKRGIGLDVEVDVPEEVVSNLGQPDALFEVKKVNVKLSSADIRLRRSRHRILAWLIRPFARFYLKRSLGSALQEQIKSALERLNHELAGVQAEANKRITGQGEGVFWAYMSALASSDPEAPQPPQQEAESPDPDDHSGWKATAKGAVKLDHEGEAVLAIGVDEQIVHGEQGALPSGQRIKEQVSEAVSEAGRKVRDTANEASDGVRTTQDGLASAREEADTAKQLVETTEKKELRRNGWRSSAFDI</sequence>
<dbReference type="InParanoid" id="G7DX87"/>
<evidence type="ECO:0000256" key="1">
    <source>
        <dbReference type="SAM" id="MobiDB-lite"/>
    </source>
</evidence>
<organism evidence="4 5">
    <name type="scientific">Mixia osmundae (strain CBS 9802 / IAM 14324 / JCM 22182 / KY 12970)</name>
    <dbReference type="NCBI Taxonomy" id="764103"/>
    <lineage>
        <taxon>Eukaryota</taxon>
        <taxon>Fungi</taxon>
        <taxon>Dikarya</taxon>
        <taxon>Basidiomycota</taxon>
        <taxon>Pucciniomycotina</taxon>
        <taxon>Mixiomycetes</taxon>
        <taxon>Mixiales</taxon>
        <taxon>Mixiaceae</taxon>
        <taxon>Mixia</taxon>
    </lineage>
</organism>
<dbReference type="PANTHER" id="PTHR31138">
    <property type="entry name" value="CHROMOSOME 19, WHOLE GENOME SHOTGUN SEQUENCE"/>
    <property type="match status" value="1"/>
</dbReference>
<dbReference type="PANTHER" id="PTHR31138:SF1">
    <property type="entry name" value="PDZ DOMAIN-CONTAINING PROTEIN"/>
    <property type="match status" value="1"/>
</dbReference>
<dbReference type="Pfam" id="PF19343">
    <property type="entry name" value="HAM1_N"/>
    <property type="match status" value="1"/>
</dbReference>
<dbReference type="OrthoDB" id="5407957at2759"/>
<dbReference type="InterPro" id="IPR045967">
    <property type="entry name" value="HAM1-like_N"/>
</dbReference>
<dbReference type="AlphaFoldDB" id="G7DX87"/>
<dbReference type="EMBL" id="BABT02000059">
    <property type="protein sequence ID" value="GAA95197.1"/>
    <property type="molecule type" value="Genomic_DNA"/>
</dbReference>
<comment type="caution">
    <text evidence="4">The sequence shown here is derived from an EMBL/GenBank/DDBJ whole genome shotgun (WGS) entry which is preliminary data.</text>
</comment>
<protein>
    <submittedName>
        <fullName evidence="4">Uncharacterized protein</fullName>
    </submittedName>
</protein>
<gene>
    <name evidence="4" type="primary">Mo01852</name>
    <name evidence="4" type="ORF">E5Q_01852</name>
</gene>
<reference evidence="4 5" key="2">
    <citation type="journal article" date="2012" name="Open Biol.">
        <title>Characteristics of nucleosomes and linker DNA regions on the genome of the basidiomycete Mixia osmundae revealed by mono- and dinucleosome mapping.</title>
        <authorList>
            <person name="Nishida H."/>
            <person name="Kondo S."/>
            <person name="Matsumoto T."/>
            <person name="Suzuki Y."/>
            <person name="Yoshikawa H."/>
            <person name="Taylor T.D."/>
            <person name="Sugiyama J."/>
        </authorList>
    </citation>
    <scope>NUCLEOTIDE SEQUENCE [LARGE SCALE GENOMIC DNA]</scope>
    <source>
        <strain evidence="5">CBS 9802 / IAM 14324 / JCM 22182 / KY 12970</strain>
    </source>
</reference>
<feature type="region of interest" description="Disordered" evidence="1">
    <location>
        <begin position="692"/>
        <end position="717"/>
    </location>
</feature>
<keyword evidence="5" id="KW-1185">Reference proteome</keyword>